<gene>
    <name evidence="1" type="ORF">HPB48_021742</name>
</gene>
<sequence>MYTNKDLFAHCQQQRANAWLYHDSKLLNDRDRIRELRLQTNLAPTRTLYNKHASDPAARVCRRCGERPETAFHILQE</sequence>
<dbReference type="OrthoDB" id="10512654at2759"/>
<dbReference type="Proteomes" id="UP000821853">
    <property type="component" value="Chromosome 2"/>
</dbReference>
<dbReference type="AlphaFoldDB" id="A0A9J6FWA1"/>
<accession>A0A9J6FWA1</accession>
<comment type="caution">
    <text evidence="1">The sequence shown here is derived from an EMBL/GenBank/DDBJ whole genome shotgun (WGS) entry which is preliminary data.</text>
</comment>
<dbReference type="EMBL" id="JABSTR010000004">
    <property type="protein sequence ID" value="KAH9367079.1"/>
    <property type="molecule type" value="Genomic_DNA"/>
</dbReference>
<name>A0A9J6FWA1_HAELO</name>
<keyword evidence="2" id="KW-1185">Reference proteome</keyword>
<reference evidence="1 2" key="1">
    <citation type="journal article" date="2020" name="Cell">
        <title>Large-Scale Comparative Analyses of Tick Genomes Elucidate Their Genetic Diversity and Vector Capacities.</title>
        <authorList>
            <consortium name="Tick Genome and Microbiome Consortium (TIGMIC)"/>
            <person name="Jia N."/>
            <person name="Wang J."/>
            <person name="Shi W."/>
            <person name="Du L."/>
            <person name="Sun Y."/>
            <person name="Zhan W."/>
            <person name="Jiang J.F."/>
            <person name="Wang Q."/>
            <person name="Zhang B."/>
            <person name="Ji P."/>
            <person name="Bell-Sakyi L."/>
            <person name="Cui X.M."/>
            <person name="Yuan T.T."/>
            <person name="Jiang B.G."/>
            <person name="Yang W.F."/>
            <person name="Lam T.T."/>
            <person name="Chang Q.C."/>
            <person name="Ding S.J."/>
            <person name="Wang X.J."/>
            <person name="Zhu J.G."/>
            <person name="Ruan X.D."/>
            <person name="Zhao L."/>
            <person name="Wei J.T."/>
            <person name="Ye R.Z."/>
            <person name="Que T.C."/>
            <person name="Du C.H."/>
            <person name="Zhou Y.H."/>
            <person name="Cheng J.X."/>
            <person name="Dai P.F."/>
            <person name="Guo W.B."/>
            <person name="Han X.H."/>
            <person name="Huang E.J."/>
            <person name="Li L.F."/>
            <person name="Wei W."/>
            <person name="Gao Y.C."/>
            <person name="Liu J.Z."/>
            <person name="Shao H.Z."/>
            <person name="Wang X."/>
            <person name="Wang C.C."/>
            <person name="Yang T.C."/>
            <person name="Huo Q.B."/>
            <person name="Li W."/>
            <person name="Chen H.Y."/>
            <person name="Chen S.E."/>
            <person name="Zhou L.G."/>
            <person name="Ni X.B."/>
            <person name="Tian J.H."/>
            <person name="Sheng Y."/>
            <person name="Liu T."/>
            <person name="Pan Y.S."/>
            <person name="Xia L.Y."/>
            <person name="Li J."/>
            <person name="Zhao F."/>
            <person name="Cao W.C."/>
        </authorList>
    </citation>
    <scope>NUCLEOTIDE SEQUENCE [LARGE SCALE GENOMIC DNA]</scope>
    <source>
        <strain evidence="1">HaeL-2018</strain>
    </source>
</reference>
<dbReference type="VEuPathDB" id="VectorBase:HLOH_063692"/>
<evidence type="ECO:0000313" key="2">
    <source>
        <dbReference type="Proteomes" id="UP000821853"/>
    </source>
</evidence>
<organism evidence="1 2">
    <name type="scientific">Haemaphysalis longicornis</name>
    <name type="common">Bush tick</name>
    <dbReference type="NCBI Taxonomy" id="44386"/>
    <lineage>
        <taxon>Eukaryota</taxon>
        <taxon>Metazoa</taxon>
        <taxon>Ecdysozoa</taxon>
        <taxon>Arthropoda</taxon>
        <taxon>Chelicerata</taxon>
        <taxon>Arachnida</taxon>
        <taxon>Acari</taxon>
        <taxon>Parasitiformes</taxon>
        <taxon>Ixodida</taxon>
        <taxon>Ixodoidea</taxon>
        <taxon>Ixodidae</taxon>
        <taxon>Haemaphysalinae</taxon>
        <taxon>Haemaphysalis</taxon>
    </lineage>
</organism>
<evidence type="ECO:0000313" key="1">
    <source>
        <dbReference type="EMBL" id="KAH9367079.1"/>
    </source>
</evidence>
<proteinExistence type="predicted"/>
<protein>
    <submittedName>
        <fullName evidence="1">Uncharacterized protein</fullName>
    </submittedName>
</protein>